<reference evidence="8 9" key="1">
    <citation type="submission" date="2016-10" db="EMBL/GenBank/DDBJ databases">
        <title>Genome sequence of the ascomycete fungus Penicillium subrubescens.</title>
        <authorList>
            <person name="De Vries R.P."/>
            <person name="Peng M."/>
            <person name="Dilokpimol A."/>
            <person name="Hilden K."/>
            <person name="Makela M.R."/>
            <person name="Grigoriev I."/>
            <person name="Riley R."/>
            <person name="Granchi Z."/>
        </authorList>
    </citation>
    <scope>NUCLEOTIDE SEQUENCE [LARGE SCALE GENOMIC DNA]</scope>
    <source>
        <strain evidence="8 9">CBS 132785</strain>
    </source>
</reference>
<name>A0A1Q5T5S1_9EURO</name>
<dbReference type="AlphaFoldDB" id="A0A1Q5T5S1"/>
<sequence length="540" mass="60382">MVDPKKPRQISVQLTQSQADESVEIGRRTEIDLTLRNAFRHYRPAVMWSALISMATVMESYDMQLISSFYAFPQFQKKYGVLLDNGQYSIPANWQLALNLVGLLGLMIGTFASGSVLERFGARRVIMVSLIALTGFVAITFLAPSIEVLLVGELLCSIPWGFFAAATPSYAAEICPLALRGYLTTFVNLCWVMGRLLATGVLTGTLSIHSQWSYRLPFGLQWVFPIPLVIITWLAPESPWWLVRKGHLDEAERCLKRTISAPAGLIDTRSIITMMQHTIEIEHDMKIGTSYRECFQGTNRRRSEIAMISWGCQLLPGWAIQNYITYFFSLAGLNSGDSFKITLGSGTLSLAFTGTCLSWLFQTYFGRRTIYMSGLIAMVPLMFSIGFLGLAHPSSGILWAQCALLMVWFFCYGKIFNISLLPFRSLSKLRSGCTIGPIPYAIAAEVGASNLRMKTIALGRGTYYILSVVNSIVAPYMLNPTNGNLKGKAAFPAAGLTMLLLIWTFFRLPETKDMTTETLDYLFHQKVPARKFKEEAKQYQ</sequence>
<feature type="domain" description="Major facilitator superfamily (MFS) profile" evidence="7">
    <location>
        <begin position="48"/>
        <end position="512"/>
    </location>
</feature>
<evidence type="ECO:0000313" key="9">
    <source>
        <dbReference type="Proteomes" id="UP000186955"/>
    </source>
</evidence>
<comment type="similarity">
    <text evidence="2">Belongs to the major facilitator superfamily. Sugar transporter (TC 2.A.1.1) family.</text>
</comment>
<dbReference type="InterPro" id="IPR020846">
    <property type="entry name" value="MFS_dom"/>
</dbReference>
<dbReference type="GO" id="GO:0005351">
    <property type="term" value="F:carbohydrate:proton symporter activity"/>
    <property type="evidence" value="ECO:0007669"/>
    <property type="project" value="TreeGrafter"/>
</dbReference>
<feature type="transmembrane region" description="Helical" evidence="6">
    <location>
        <begin position="341"/>
        <end position="361"/>
    </location>
</feature>
<keyword evidence="3 6" id="KW-0812">Transmembrane</keyword>
<gene>
    <name evidence="8" type="ORF">PENSUB_11099</name>
</gene>
<feature type="transmembrane region" description="Helical" evidence="6">
    <location>
        <begin position="397"/>
        <end position="421"/>
    </location>
</feature>
<evidence type="ECO:0000256" key="5">
    <source>
        <dbReference type="ARBA" id="ARBA00023136"/>
    </source>
</evidence>
<evidence type="ECO:0000259" key="7">
    <source>
        <dbReference type="PROSITE" id="PS50850"/>
    </source>
</evidence>
<dbReference type="PANTHER" id="PTHR48022:SF56">
    <property type="entry name" value="MAJOR FACILITATOR SUPERFAMILY (MFS) PROFILE DOMAIN-CONTAINING PROTEIN-RELATED"/>
    <property type="match status" value="1"/>
</dbReference>
<organism evidence="8 9">
    <name type="scientific">Penicillium subrubescens</name>
    <dbReference type="NCBI Taxonomy" id="1316194"/>
    <lineage>
        <taxon>Eukaryota</taxon>
        <taxon>Fungi</taxon>
        <taxon>Dikarya</taxon>
        <taxon>Ascomycota</taxon>
        <taxon>Pezizomycotina</taxon>
        <taxon>Eurotiomycetes</taxon>
        <taxon>Eurotiomycetidae</taxon>
        <taxon>Eurotiales</taxon>
        <taxon>Aspergillaceae</taxon>
        <taxon>Penicillium</taxon>
    </lineage>
</organism>
<dbReference type="FunFam" id="1.20.1250.20:FF:000078">
    <property type="entry name" value="MFS maltose transporter, putative"/>
    <property type="match status" value="1"/>
</dbReference>
<keyword evidence="9" id="KW-1185">Reference proteome</keyword>
<evidence type="ECO:0000256" key="2">
    <source>
        <dbReference type="ARBA" id="ARBA00010992"/>
    </source>
</evidence>
<dbReference type="InterPro" id="IPR036259">
    <property type="entry name" value="MFS_trans_sf"/>
</dbReference>
<feature type="transmembrane region" description="Helical" evidence="6">
    <location>
        <begin position="214"/>
        <end position="235"/>
    </location>
</feature>
<dbReference type="InterPro" id="IPR005828">
    <property type="entry name" value="MFS_sugar_transport-like"/>
</dbReference>
<dbReference type="EMBL" id="MNBE01000702">
    <property type="protein sequence ID" value="OKO95587.1"/>
    <property type="molecule type" value="Genomic_DNA"/>
</dbReference>
<evidence type="ECO:0000313" key="8">
    <source>
        <dbReference type="EMBL" id="OKO95587.1"/>
    </source>
</evidence>
<feature type="transmembrane region" description="Helical" evidence="6">
    <location>
        <begin position="45"/>
        <end position="72"/>
    </location>
</feature>
<feature type="transmembrane region" description="Helical" evidence="6">
    <location>
        <begin position="92"/>
        <end position="113"/>
    </location>
</feature>
<dbReference type="Pfam" id="PF00083">
    <property type="entry name" value="Sugar_tr"/>
    <property type="match status" value="2"/>
</dbReference>
<protein>
    <submittedName>
        <fullName evidence="8">General alpha-glucoside permease</fullName>
    </submittedName>
</protein>
<keyword evidence="4 6" id="KW-1133">Transmembrane helix</keyword>
<accession>A0A1Q5T5S1</accession>
<feature type="transmembrane region" description="Helical" evidence="6">
    <location>
        <begin position="490"/>
        <end position="506"/>
    </location>
</feature>
<comment type="subcellular location">
    <subcellularLocation>
        <location evidence="1">Membrane</location>
        <topology evidence="1">Multi-pass membrane protein</topology>
    </subcellularLocation>
</comment>
<dbReference type="PROSITE" id="PS50850">
    <property type="entry name" value="MFS"/>
    <property type="match status" value="1"/>
</dbReference>
<comment type="caution">
    <text evidence="8">The sequence shown here is derived from an EMBL/GenBank/DDBJ whole genome shotgun (WGS) entry which is preliminary data.</text>
</comment>
<feature type="transmembrane region" description="Helical" evidence="6">
    <location>
        <begin position="125"/>
        <end position="146"/>
    </location>
</feature>
<proteinExistence type="inferred from homology"/>
<evidence type="ECO:0000256" key="1">
    <source>
        <dbReference type="ARBA" id="ARBA00004141"/>
    </source>
</evidence>
<feature type="transmembrane region" description="Helical" evidence="6">
    <location>
        <begin position="158"/>
        <end position="179"/>
    </location>
</feature>
<dbReference type="SUPFAM" id="SSF103473">
    <property type="entry name" value="MFS general substrate transporter"/>
    <property type="match status" value="1"/>
</dbReference>
<dbReference type="STRING" id="1316194.A0A1Q5T5S1"/>
<feature type="transmembrane region" description="Helical" evidence="6">
    <location>
        <begin position="370"/>
        <end position="391"/>
    </location>
</feature>
<dbReference type="Proteomes" id="UP000186955">
    <property type="component" value="Unassembled WGS sequence"/>
</dbReference>
<evidence type="ECO:0000256" key="6">
    <source>
        <dbReference type="SAM" id="Phobius"/>
    </source>
</evidence>
<dbReference type="Gene3D" id="1.20.1250.20">
    <property type="entry name" value="MFS general substrate transporter like domains"/>
    <property type="match status" value="1"/>
</dbReference>
<dbReference type="PANTHER" id="PTHR48022">
    <property type="entry name" value="PLASTIDIC GLUCOSE TRANSPORTER 4"/>
    <property type="match status" value="1"/>
</dbReference>
<feature type="transmembrane region" description="Helical" evidence="6">
    <location>
        <begin position="186"/>
        <end position="208"/>
    </location>
</feature>
<dbReference type="GO" id="GO:0016020">
    <property type="term" value="C:membrane"/>
    <property type="evidence" value="ECO:0007669"/>
    <property type="project" value="UniProtKB-SubCell"/>
</dbReference>
<keyword evidence="5 6" id="KW-0472">Membrane</keyword>
<feature type="transmembrane region" description="Helical" evidence="6">
    <location>
        <begin position="305"/>
        <end position="329"/>
    </location>
</feature>
<feature type="transmembrane region" description="Helical" evidence="6">
    <location>
        <begin position="461"/>
        <end position="478"/>
    </location>
</feature>
<evidence type="ECO:0000256" key="4">
    <source>
        <dbReference type="ARBA" id="ARBA00022989"/>
    </source>
</evidence>
<evidence type="ECO:0000256" key="3">
    <source>
        <dbReference type="ARBA" id="ARBA00022692"/>
    </source>
</evidence>
<dbReference type="InterPro" id="IPR050360">
    <property type="entry name" value="MFS_Sugar_Transporters"/>
</dbReference>